<gene>
    <name evidence="2" type="ORF">F6J85_00935</name>
</gene>
<dbReference type="InterPro" id="IPR036457">
    <property type="entry name" value="PPM-type-like_dom_sf"/>
</dbReference>
<dbReference type="SMART" id="SM00331">
    <property type="entry name" value="PP2C_SIG"/>
    <property type="match status" value="1"/>
</dbReference>
<dbReference type="SMART" id="SM00332">
    <property type="entry name" value="PP2Cc"/>
    <property type="match status" value="1"/>
</dbReference>
<evidence type="ECO:0000313" key="2">
    <source>
        <dbReference type="EMBL" id="QEW01800.1"/>
    </source>
</evidence>
<dbReference type="PANTHER" id="PTHR47992">
    <property type="entry name" value="PROTEIN PHOSPHATASE"/>
    <property type="match status" value="1"/>
</dbReference>
<dbReference type="Pfam" id="PF13672">
    <property type="entry name" value="PP2C_2"/>
    <property type="match status" value="1"/>
</dbReference>
<dbReference type="CDD" id="cd00143">
    <property type="entry name" value="PP2Cc"/>
    <property type="match status" value="1"/>
</dbReference>
<evidence type="ECO:0000313" key="3">
    <source>
        <dbReference type="Proteomes" id="UP000325516"/>
    </source>
</evidence>
<dbReference type="Gene3D" id="3.60.40.10">
    <property type="entry name" value="PPM-type phosphatase domain"/>
    <property type="match status" value="1"/>
</dbReference>
<dbReference type="KEGG" id="mlz:F6J85_00935"/>
<dbReference type="RefSeq" id="WP_150923455.1">
    <property type="nucleotide sequence ID" value="NZ_CP044232.1"/>
</dbReference>
<accession>A0A5J6L008</accession>
<dbReference type="AlphaFoldDB" id="A0A5J6L008"/>
<dbReference type="GO" id="GO:0004722">
    <property type="term" value="F:protein serine/threonine phosphatase activity"/>
    <property type="evidence" value="ECO:0007669"/>
    <property type="project" value="InterPro"/>
</dbReference>
<proteinExistence type="predicted"/>
<evidence type="ECO:0000259" key="1">
    <source>
        <dbReference type="PROSITE" id="PS51746"/>
    </source>
</evidence>
<name>A0A5J6L008_9MICO</name>
<dbReference type="PROSITE" id="PS51746">
    <property type="entry name" value="PPM_2"/>
    <property type="match status" value="1"/>
</dbReference>
<dbReference type="SUPFAM" id="SSF81606">
    <property type="entry name" value="PP2C-like"/>
    <property type="match status" value="1"/>
</dbReference>
<keyword evidence="3" id="KW-1185">Reference proteome</keyword>
<dbReference type="EMBL" id="CP044232">
    <property type="protein sequence ID" value="QEW01800.1"/>
    <property type="molecule type" value="Genomic_DNA"/>
</dbReference>
<dbReference type="Proteomes" id="UP000325516">
    <property type="component" value="Chromosome"/>
</dbReference>
<feature type="domain" description="PPM-type phosphatase" evidence="1">
    <location>
        <begin position="17"/>
        <end position="248"/>
    </location>
</feature>
<reference evidence="3" key="1">
    <citation type="submission" date="2019-09" db="EMBL/GenBank/DDBJ databases">
        <title>Mumia zhuanghuii sp. nov. isolated from the intestinal contents of plateau pika (Ochotona curzoniae) in the Qinghai-Tibet plateau of China.</title>
        <authorList>
            <person name="Tian Z."/>
        </authorList>
    </citation>
    <scope>NUCLEOTIDE SEQUENCE [LARGE SCALE GENOMIC DNA]</scope>
    <source>
        <strain evidence="3">L-031</strain>
    </source>
</reference>
<sequence>MSGRPDAGRPAPPVTVVWGAATDVGRRRSLNEDAFLAMPPLFLVADGMGGHHAGEIASATVIDEFARLAGRDSLTIHEVQGALRAARDRIDALPEGGGAGAGTTLAGVTIADVEGEGYWLTVNLGDSRTYRLSDGVLEQVSVDHSVVQELIDSGQLDAASAAKDSRRNVITRAIGAGSDSEPDFWLLPAEEGDRILICSDGLPTEIDEERIDVILRSERHPQAAAERLVREAVEAGGRDNVTAVIVDALAVRIRGIRDRSETIPSTSFDEIEGETLPRAQARVRGGLQ</sequence>
<dbReference type="InterPro" id="IPR001932">
    <property type="entry name" value="PPM-type_phosphatase-like_dom"/>
</dbReference>
<protein>
    <submittedName>
        <fullName evidence="2">Serine/threonine-protein phosphatase</fullName>
    </submittedName>
</protein>
<dbReference type="InterPro" id="IPR015655">
    <property type="entry name" value="PP2C"/>
</dbReference>
<organism evidence="2 3">
    <name type="scientific">Microbacterium lushaniae</name>
    <dbReference type="NCBI Taxonomy" id="2614639"/>
    <lineage>
        <taxon>Bacteria</taxon>
        <taxon>Bacillati</taxon>
        <taxon>Actinomycetota</taxon>
        <taxon>Actinomycetes</taxon>
        <taxon>Micrococcales</taxon>
        <taxon>Microbacteriaceae</taxon>
        <taxon>Microbacterium</taxon>
    </lineage>
</organism>